<dbReference type="Pfam" id="PF05036">
    <property type="entry name" value="SPOR"/>
    <property type="match status" value="1"/>
</dbReference>
<dbReference type="AlphaFoldDB" id="A0A2K9MEV0"/>
<name>A0A2K9MEV0_9RHOB</name>
<dbReference type="KEGG" id="paru:CYR75_07740"/>
<evidence type="ECO:0000313" key="4">
    <source>
        <dbReference type="EMBL" id="AUM74171.1"/>
    </source>
</evidence>
<feature type="transmembrane region" description="Helical" evidence="2">
    <location>
        <begin position="63"/>
        <end position="81"/>
    </location>
</feature>
<dbReference type="PROSITE" id="PS51724">
    <property type="entry name" value="SPOR"/>
    <property type="match status" value="1"/>
</dbReference>
<keyword evidence="2" id="KW-1133">Transmembrane helix</keyword>
<feature type="region of interest" description="Disordered" evidence="1">
    <location>
        <begin position="270"/>
        <end position="289"/>
    </location>
</feature>
<dbReference type="InterPro" id="IPR036680">
    <property type="entry name" value="SPOR-like_sf"/>
</dbReference>
<evidence type="ECO:0000313" key="5">
    <source>
        <dbReference type="Proteomes" id="UP000234882"/>
    </source>
</evidence>
<keyword evidence="5" id="KW-1185">Reference proteome</keyword>
<dbReference type="GO" id="GO:0042834">
    <property type="term" value="F:peptidoglycan binding"/>
    <property type="evidence" value="ECO:0007669"/>
    <property type="project" value="InterPro"/>
</dbReference>
<sequence>MAVTDFGAGRIVDSEARQGRAYAYQHRAQDDYDDDYGWYDEDGLTDPMQPETLGARMGRVTKYLGAIVSVGLMIGLVVWGYKLVARDVSGVPVIRAVEGESRTTPEEPGGELARNGGLTVNEVAAGVAMPPNAEIAIAPAPTALTEDDIAMGELADVAGLAAPAAEPAPPLAAAPVVAMTDAETAASPDGQPTDLAALGIVTAEDLAAAAGENPMEATLSDAEIALTPVPAATGPRPAPRPASIAARAAAAPAAAPAAAEQRPAIEAAVAEAVAEPEAEPEPEPQRASVPAGAPVVQLGAFDSGSIADSEWGRISNRFSSMFAGKSQVVQTTVKNGRTFYRLRVAGFESRDDARRFCAALLAEGADCIATQQ</sequence>
<feature type="domain" description="SPOR" evidence="3">
    <location>
        <begin position="288"/>
        <end position="372"/>
    </location>
</feature>
<evidence type="ECO:0000259" key="3">
    <source>
        <dbReference type="PROSITE" id="PS51724"/>
    </source>
</evidence>
<dbReference type="InterPro" id="IPR007730">
    <property type="entry name" value="SPOR-like_dom"/>
</dbReference>
<protein>
    <submittedName>
        <fullName evidence="4">SPOR domain-containing protein</fullName>
    </submittedName>
</protein>
<keyword evidence="2" id="KW-0812">Transmembrane</keyword>
<dbReference type="RefSeq" id="WP_101499519.1">
    <property type="nucleotide sequence ID" value="NZ_CP025583.1"/>
</dbReference>
<evidence type="ECO:0000256" key="1">
    <source>
        <dbReference type="SAM" id="MobiDB-lite"/>
    </source>
</evidence>
<dbReference type="OrthoDB" id="8479416at2"/>
<gene>
    <name evidence="4" type="ORF">CYR75_07740</name>
</gene>
<dbReference type="SUPFAM" id="SSF110997">
    <property type="entry name" value="Sporulation related repeat"/>
    <property type="match status" value="1"/>
</dbReference>
<keyword evidence="2" id="KW-0472">Membrane</keyword>
<reference evidence="5" key="1">
    <citation type="submission" date="2017-12" db="EMBL/GenBank/DDBJ databases">
        <title>Genomic analysis of Paracoccus sp. CBA4604.</title>
        <authorList>
            <person name="Roh S.W."/>
            <person name="Kim J.Y."/>
            <person name="Kim J.S."/>
        </authorList>
    </citation>
    <scope>NUCLEOTIDE SEQUENCE [LARGE SCALE GENOMIC DNA]</scope>
    <source>
        <strain evidence="5">CBA4604</strain>
    </source>
</reference>
<accession>A0A2K9MEV0</accession>
<dbReference type="Gene3D" id="3.30.70.1070">
    <property type="entry name" value="Sporulation related repeat"/>
    <property type="match status" value="1"/>
</dbReference>
<organism evidence="4 5">
    <name type="scientific">Paracoccus jeotgali</name>
    <dbReference type="NCBI Taxonomy" id="2065379"/>
    <lineage>
        <taxon>Bacteria</taxon>
        <taxon>Pseudomonadati</taxon>
        <taxon>Pseudomonadota</taxon>
        <taxon>Alphaproteobacteria</taxon>
        <taxon>Rhodobacterales</taxon>
        <taxon>Paracoccaceae</taxon>
        <taxon>Paracoccus</taxon>
    </lineage>
</organism>
<proteinExistence type="predicted"/>
<evidence type="ECO:0000256" key="2">
    <source>
        <dbReference type="SAM" id="Phobius"/>
    </source>
</evidence>
<dbReference type="Proteomes" id="UP000234882">
    <property type="component" value="Chromosome"/>
</dbReference>
<dbReference type="EMBL" id="CP025583">
    <property type="protein sequence ID" value="AUM74171.1"/>
    <property type="molecule type" value="Genomic_DNA"/>
</dbReference>